<evidence type="ECO:0000256" key="1">
    <source>
        <dbReference type="ARBA" id="ARBA00004651"/>
    </source>
</evidence>
<evidence type="ECO:0000259" key="8">
    <source>
        <dbReference type="PROSITE" id="PS50850"/>
    </source>
</evidence>
<dbReference type="CDD" id="cd17355">
    <property type="entry name" value="MFS_YcxA_like"/>
    <property type="match status" value="1"/>
</dbReference>
<feature type="region of interest" description="Disordered" evidence="6">
    <location>
        <begin position="1"/>
        <end position="20"/>
    </location>
</feature>
<feature type="transmembrane region" description="Helical" evidence="7">
    <location>
        <begin position="330"/>
        <end position="353"/>
    </location>
</feature>
<keyword evidence="2" id="KW-0813">Transport</keyword>
<feature type="transmembrane region" description="Helical" evidence="7">
    <location>
        <begin position="306"/>
        <end position="324"/>
    </location>
</feature>
<gene>
    <name evidence="9" type="ORF">JOF36_005402</name>
</gene>
<evidence type="ECO:0000256" key="4">
    <source>
        <dbReference type="ARBA" id="ARBA00022989"/>
    </source>
</evidence>
<evidence type="ECO:0000256" key="7">
    <source>
        <dbReference type="SAM" id="Phobius"/>
    </source>
</evidence>
<reference evidence="9 10" key="1">
    <citation type="submission" date="2021-03" db="EMBL/GenBank/DDBJ databases">
        <title>Sequencing the genomes of 1000 actinobacteria strains.</title>
        <authorList>
            <person name="Klenk H.-P."/>
        </authorList>
    </citation>
    <scope>NUCLEOTIDE SEQUENCE [LARGE SCALE GENOMIC DNA]</scope>
    <source>
        <strain evidence="9 10">DSM 45256</strain>
    </source>
</reference>
<feature type="transmembrane region" description="Helical" evidence="7">
    <location>
        <begin position="185"/>
        <end position="205"/>
    </location>
</feature>
<dbReference type="SUPFAM" id="SSF103473">
    <property type="entry name" value="MFS general substrate transporter"/>
    <property type="match status" value="1"/>
</dbReference>
<keyword evidence="4 7" id="KW-1133">Transmembrane helix</keyword>
<keyword evidence="10" id="KW-1185">Reference proteome</keyword>
<keyword evidence="3 7" id="KW-0812">Transmembrane</keyword>
<dbReference type="InterPro" id="IPR036259">
    <property type="entry name" value="MFS_trans_sf"/>
</dbReference>
<dbReference type="InterPro" id="IPR052983">
    <property type="entry name" value="MFS_Riboflavin_Transporter"/>
</dbReference>
<evidence type="ECO:0000313" key="9">
    <source>
        <dbReference type="EMBL" id="MBP2369706.1"/>
    </source>
</evidence>
<dbReference type="Gene3D" id="1.20.1250.20">
    <property type="entry name" value="MFS general substrate transporter like domains"/>
    <property type="match status" value="2"/>
</dbReference>
<evidence type="ECO:0000256" key="2">
    <source>
        <dbReference type="ARBA" id="ARBA00022448"/>
    </source>
</evidence>
<evidence type="ECO:0000256" key="3">
    <source>
        <dbReference type="ARBA" id="ARBA00022692"/>
    </source>
</evidence>
<name>A0ABS4W0H3_9PSEU</name>
<comment type="subcellular location">
    <subcellularLocation>
        <location evidence="1">Cell membrane</location>
        <topology evidence="1">Multi-pass membrane protein</topology>
    </subcellularLocation>
</comment>
<feature type="transmembrane region" description="Helical" evidence="7">
    <location>
        <begin position="275"/>
        <end position="294"/>
    </location>
</feature>
<feature type="domain" description="Major facilitator superfamily (MFS) profile" evidence="8">
    <location>
        <begin position="30"/>
        <end position="420"/>
    </location>
</feature>
<dbReference type="PANTHER" id="PTHR43385:SF1">
    <property type="entry name" value="RIBOFLAVIN TRANSPORTER RIBJ"/>
    <property type="match status" value="1"/>
</dbReference>
<comment type="caution">
    <text evidence="9">The sequence shown here is derived from an EMBL/GenBank/DDBJ whole genome shotgun (WGS) entry which is preliminary data.</text>
</comment>
<dbReference type="PANTHER" id="PTHR43385">
    <property type="entry name" value="RIBOFLAVIN TRANSPORTER RIBJ"/>
    <property type="match status" value="1"/>
</dbReference>
<accession>A0ABS4W0H3</accession>
<feature type="transmembrane region" description="Helical" evidence="7">
    <location>
        <begin position="31"/>
        <end position="50"/>
    </location>
</feature>
<dbReference type="EMBL" id="JAGINU010000001">
    <property type="protein sequence ID" value="MBP2369706.1"/>
    <property type="molecule type" value="Genomic_DNA"/>
</dbReference>
<feature type="transmembrane region" description="Helical" evidence="7">
    <location>
        <begin position="70"/>
        <end position="90"/>
    </location>
</feature>
<dbReference type="Proteomes" id="UP001519295">
    <property type="component" value="Unassembled WGS sequence"/>
</dbReference>
<dbReference type="InterPro" id="IPR020846">
    <property type="entry name" value="MFS_dom"/>
</dbReference>
<feature type="transmembrane region" description="Helical" evidence="7">
    <location>
        <begin position="397"/>
        <end position="416"/>
    </location>
</feature>
<evidence type="ECO:0000313" key="10">
    <source>
        <dbReference type="Proteomes" id="UP001519295"/>
    </source>
</evidence>
<feature type="transmembrane region" description="Helical" evidence="7">
    <location>
        <begin position="365"/>
        <end position="385"/>
    </location>
</feature>
<evidence type="ECO:0000256" key="6">
    <source>
        <dbReference type="SAM" id="MobiDB-lite"/>
    </source>
</evidence>
<evidence type="ECO:0000256" key="5">
    <source>
        <dbReference type="ARBA" id="ARBA00023136"/>
    </source>
</evidence>
<keyword evidence="5 7" id="KW-0472">Membrane</keyword>
<sequence>MTSDEPRTGPACREQGRGGAAGLASRGRWRVLVVLCVTEITSWGVLYYAFPVLAPTIAADTGWSIPSVTAAFSAGLVVSALVGIPVGRLLDRHGPRWLMTAGSVVAVPATLLIAAAGSFPAFVAAWLLAGVAQAATFYPPAFAALTRWWGSDRVRALTGLTLVAGLASTVFAPLSAALLEPFGWRGTYVVLAVVLGVITIPAHLFGLRGPWPDPVADPTPHGAAPAVVDDDADRIRRSRAFVLLVVSITLGAFTGFAVTVNQVPLLLERGMSTDLAAWALGLGGLGQVLGRLAYGPLVRRSTVRGRAVAVMAGLAVATLLLAVLPGPVWALIAAAMLAGAARGIFTLLQATALSDRWHPRVYGRLNGILSAPVMIAVAISPWAGSALAGPLGGYPEVFVLLAGVAAVAAVLAIGTLPRRAAI</sequence>
<feature type="transmembrane region" description="Helical" evidence="7">
    <location>
        <begin position="97"/>
        <end position="117"/>
    </location>
</feature>
<dbReference type="Pfam" id="PF07690">
    <property type="entry name" value="MFS_1"/>
    <property type="match status" value="1"/>
</dbReference>
<feature type="transmembrane region" description="Helical" evidence="7">
    <location>
        <begin position="241"/>
        <end position="263"/>
    </location>
</feature>
<dbReference type="PROSITE" id="PS50850">
    <property type="entry name" value="MFS"/>
    <property type="match status" value="1"/>
</dbReference>
<feature type="transmembrane region" description="Helical" evidence="7">
    <location>
        <begin position="123"/>
        <end position="145"/>
    </location>
</feature>
<dbReference type="InterPro" id="IPR011701">
    <property type="entry name" value="MFS"/>
</dbReference>
<protein>
    <submittedName>
        <fullName evidence="9">MFS family permease</fullName>
    </submittedName>
</protein>
<organism evidence="9 10">
    <name type="scientific">Pseudonocardia parietis</name>
    <dbReference type="NCBI Taxonomy" id="570936"/>
    <lineage>
        <taxon>Bacteria</taxon>
        <taxon>Bacillati</taxon>
        <taxon>Actinomycetota</taxon>
        <taxon>Actinomycetes</taxon>
        <taxon>Pseudonocardiales</taxon>
        <taxon>Pseudonocardiaceae</taxon>
        <taxon>Pseudonocardia</taxon>
    </lineage>
</organism>
<proteinExistence type="predicted"/>
<feature type="transmembrane region" description="Helical" evidence="7">
    <location>
        <begin position="157"/>
        <end position="179"/>
    </location>
</feature>